<reference evidence="1 2" key="1">
    <citation type="submission" date="2024-11" db="EMBL/GenBank/DDBJ databases">
        <title>Chromosome-level genome assembly of the freshwater bivalve Anodonta woodiana.</title>
        <authorList>
            <person name="Chen X."/>
        </authorList>
    </citation>
    <scope>NUCLEOTIDE SEQUENCE [LARGE SCALE GENOMIC DNA]</scope>
    <source>
        <strain evidence="1">MN2024</strain>
        <tissue evidence="1">Gills</tissue>
    </source>
</reference>
<dbReference type="EMBL" id="JBJQND010000001">
    <property type="protein sequence ID" value="KAL3888975.1"/>
    <property type="molecule type" value="Genomic_DNA"/>
</dbReference>
<dbReference type="Proteomes" id="UP001634394">
    <property type="component" value="Unassembled WGS sequence"/>
</dbReference>
<evidence type="ECO:0000313" key="2">
    <source>
        <dbReference type="Proteomes" id="UP001634394"/>
    </source>
</evidence>
<protein>
    <submittedName>
        <fullName evidence="1">Uncharacterized protein</fullName>
    </submittedName>
</protein>
<accession>A0ABD3XTL9</accession>
<feature type="non-terminal residue" evidence="1">
    <location>
        <position position="1"/>
    </location>
</feature>
<evidence type="ECO:0000313" key="1">
    <source>
        <dbReference type="EMBL" id="KAL3888975.1"/>
    </source>
</evidence>
<gene>
    <name evidence="1" type="ORF">ACJMK2_001334</name>
</gene>
<organism evidence="1 2">
    <name type="scientific">Sinanodonta woodiana</name>
    <name type="common">Chinese pond mussel</name>
    <name type="synonym">Anodonta woodiana</name>
    <dbReference type="NCBI Taxonomy" id="1069815"/>
    <lineage>
        <taxon>Eukaryota</taxon>
        <taxon>Metazoa</taxon>
        <taxon>Spiralia</taxon>
        <taxon>Lophotrochozoa</taxon>
        <taxon>Mollusca</taxon>
        <taxon>Bivalvia</taxon>
        <taxon>Autobranchia</taxon>
        <taxon>Heteroconchia</taxon>
        <taxon>Palaeoheterodonta</taxon>
        <taxon>Unionida</taxon>
        <taxon>Unionoidea</taxon>
        <taxon>Unionidae</taxon>
        <taxon>Unioninae</taxon>
        <taxon>Sinanodonta</taxon>
    </lineage>
</organism>
<dbReference type="AlphaFoldDB" id="A0ABD3XTL9"/>
<proteinExistence type="predicted"/>
<comment type="caution">
    <text evidence="1">The sequence shown here is derived from an EMBL/GenBank/DDBJ whole genome shotgun (WGS) entry which is preliminary data.</text>
</comment>
<sequence length="125" mass="14420">NGNIRLGERIYTLRPSEADVIPNDILEMMGVHGKRYILQEQANIQSGISFENNEEVNAIERNVPDKYNDGLQRIPTEEDTQNHDIHPYVMFSSLPRGEINDGVAHIKNGTMQNLLKYIVIVRYRR</sequence>
<name>A0ABD3XTL9_SINWO</name>
<keyword evidence="2" id="KW-1185">Reference proteome</keyword>